<accession>A0A409VWI2</accession>
<dbReference type="PANTHER" id="PTHR45939:SF2">
    <property type="entry name" value="CARRIER PROTEIN, PUTATIVE (AFU_ORTHOLOGUE AFUA_2G13870)-RELATED"/>
    <property type="match status" value="1"/>
</dbReference>
<dbReference type="PROSITE" id="PS00956">
    <property type="entry name" value="HYDROPHOBIN"/>
    <property type="match status" value="1"/>
</dbReference>
<evidence type="ECO:0000256" key="12">
    <source>
        <dbReference type="ARBA" id="ARBA00023136"/>
    </source>
</evidence>
<keyword evidence="5 15" id="KW-0813">Transport</keyword>
<organism evidence="17 18">
    <name type="scientific">Gymnopilus dilepis</name>
    <dbReference type="NCBI Taxonomy" id="231916"/>
    <lineage>
        <taxon>Eukaryota</taxon>
        <taxon>Fungi</taxon>
        <taxon>Dikarya</taxon>
        <taxon>Basidiomycota</taxon>
        <taxon>Agaricomycotina</taxon>
        <taxon>Agaricomycetes</taxon>
        <taxon>Agaricomycetidae</taxon>
        <taxon>Agaricales</taxon>
        <taxon>Agaricineae</taxon>
        <taxon>Hymenogastraceae</taxon>
        <taxon>Gymnopilus</taxon>
    </lineage>
</organism>
<dbReference type="InterPro" id="IPR023395">
    <property type="entry name" value="MCP_dom_sf"/>
</dbReference>
<dbReference type="SMART" id="SM00075">
    <property type="entry name" value="HYDRO"/>
    <property type="match status" value="1"/>
</dbReference>
<dbReference type="InterPro" id="IPR019778">
    <property type="entry name" value="Class_I_Hydrophobin_CS"/>
</dbReference>
<comment type="subcellular location">
    <subcellularLocation>
        <location evidence="1">Membrane</location>
        <topology evidence="1">Multi-pass membrane protein</topology>
    </subcellularLocation>
    <subcellularLocation>
        <location evidence="2">Secreted</location>
        <location evidence="2">Cell wall</location>
    </subcellularLocation>
</comment>
<dbReference type="GO" id="GO:0009277">
    <property type="term" value="C:fungal-type cell wall"/>
    <property type="evidence" value="ECO:0007669"/>
    <property type="project" value="InterPro"/>
</dbReference>
<evidence type="ECO:0000256" key="9">
    <source>
        <dbReference type="ARBA" id="ARBA00022729"/>
    </source>
</evidence>
<dbReference type="CDD" id="cd23507">
    <property type="entry name" value="hydrophobin_I"/>
    <property type="match status" value="1"/>
</dbReference>
<dbReference type="PROSITE" id="PS50920">
    <property type="entry name" value="SOLCAR"/>
    <property type="match status" value="2"/>
</dbReference>
<dbReference type="OrthoDB" id="18574at2759"/>
<reference evidence="17 18" key="1">
    <citation type="journal article" date="2018" name="Evol. Lett.">
        <title>Horizontal gene cluster transfer increased hallucinogenic mushroom diversity.</title>
        <authorList>
            <person name="Reynolds H.T."/>
            <person name="Vijayakumar V."/>
            <person name="Gluck-Thaler E."/>
            <person name="Korotkin H.B."/>
            <person name="Matheny P.B."/>
            <person name="Slot J.C."/>
        </authorList>
    </citation>
    <scope>NUCLEOTIDE SEQUENCE [LARGE SCALE GENOMIC DNA]</scope>
    <source>
        <strain evidence="17 18">SRW20</strain>
    </source>
</reference>
<sequence length="366" mass="39434">MTSTLPPLVQAFSGAIGSATANALTYPLDLLTTRLQLEPPESRKPRGGLYGASMIFRHIADKYGWHAFYDGLTADTYATLLSNFFYFYFYAFLRLLSTKRLIPFISRSKRSGVHKPSMIEELLLGYVAGIASRLVATPLNIVTLKLQTERENNTDDNRSNSETRKTGMNAVVKRIYQEQGLAGFWRGFQMSALLALNPSITLAFFQMFGRLLTLAKSSRSRSIRAEKLSLKQAPVNANLSPWESFFGAAIANSIDMRFSAAFSFALPVLAAATAIDLSARQTGNCDTGSTLCCNSAQESNSTSVSELAGLLGIVLPDIAGLIGLGCSPLSILGFGGNSCSAQPVCCTSNTFSGLIALGCNPINLNL</sequence>
<evidence type="ECO:0000256" key="16">
    <source>
        <dbReference type="SAM" id="Phobius"/>
    </source>
</evidence>
<evidence type="ECO:0000256" key="6">
    <source>
        <dbReference type="ARBA" id="ARBA00022512"/>
    </source>
</evidence>
<dbReference type="SUPFAM" id="SSF103506">
    <property type="entry name" value="Mitochondrial carrier"/>
    <property type="match status" value="1"/>
</dbReference>
<dbReference type="InParanoid" id="A0A409VWI2"/>
<evidence type="ECO:0000256" key="13">
    <source>
        <dbReference type="ARBA" id="ARBA00023157"/>
    </source>
</evidence>
<comment type="caution">
    <text evidence="17">The sequence shown here is derived from an EMBL/GenBank/DDBJ whole genome shotgun (WGS) entry which is preliminary data.</text>
</comment>
<dbReference type="GO" id="GO:0015217">
    <property type="term" value="F:ADP transmembrane transporter activity"/>
    <property type="evidence" value="ECO:0007669"/>
    <property type="project" value="TreeGrafter"/>
</dbReference>
<dbReference type="EMBL" id="NHYE01005535">
    <property type="protein sequence ID" value="PPQ70607.1"/>
    <property type="molecule type" value="Genomic_DNA"/>
</dbReference>
<evidence type="ECO:0000256" key="14">
    <source>
        <dbReference type="PROSITE-ProRule" id="PRU00282"/>
    </source>
</evidence>
<evidence type="ECO:0008006" key="19">
    <source>
        <dbReference type="Google" id="ProtNLM"/>
    </source>
</evidence>
<keyword evidence="6" id="KW-0134">Cell wall</keyword>
<evidence type="ECO:0000256" key="11">
    <source>
        <dbReference type="ARBA" id="ARBA00022989"/>
    </source>
</evidence>
<dbReference type="InterPro" id="IPR052217">
    <property type="entry name" value="Mito/Peroxisomal_Carrier"/>
</dbReference>
<dbReference type="Pfam" id="PF00153">
    <property type="entry name" value="Mito_carr"/>
    <property type="match status" value="2"/>
</dbReference>
<evidence type="ECO:0000313" key="17">
    <source>
        <dbReference type="EMBL" id="PPQ70607.1"/>
    </source>
</evidence>
<dbReference type="GO" id="GO:0005199">
    <property type="term" value="F:structural constituent of cell wall"/>
    <property type="evidence" value="ECO:0007669"/>
    <property type="project" value="InterPro"/>
</dbReference>
<evidence type="ECO:0000256" key="10">
    <source>
        <dbReference type="ARBA" id="ARBA00022737"/>
    </source>
</evidence>
<dbReference type="Proteomes" id="UP000284706">
    <property type="component" value="Unassembled WGS sequence"/>
</dbReference>
<dbReference type="GO" id="GO:0016020">
    <property type="term" value="C:membrane"/>
    <property type="evidence" value="ECO:0007669"/>
    <property type="project" value="UniProtKB-SubCell"/>
</dbReference>
<dbReference type="STRING" id="231916.A0A409VWI2"/>
<evidence type="ECO:0000256" key="2">
    <source>
        <dbReference type="ARBA" id="ARBA00004191"/>
    </source>
</evidence>
<evidence type="ECO:0000256" key="1">
    <source>
        <dbReference type="ARBA" id="ARBA00004141"/>
    </source>
</evidence>
<feature type="transmembrane region" description="Helical" evidence="16">
    <location>
        <begin position="190"/>
        <end position="212"/>
    </location>
</feature>
<comment type="similarity">
    <text evidence="3 15">Belongs to the mitochondrial carrier (TC 2.A.29) family.</text>
</comment>
<keyword evidence="9" id="KW-0732">Signal</keyword>
<keyword evidence="7" id="KW-0964">Secreted</keyword>
<dbReference type="Gene3D" id="1.50.40.10">
    <property type="entry name" value="Mitochondrial carrier domain"/>
    <property type="match status" value="1"/>
</dbReference>
<evidence type="ECO:0000256" key="15">
    <source>
        <dbReference type="RuleBase" id="RU000488"/>
    </source>
</evidence>
<dbReference type="InterPro" id="IPR001338">
    <property type="entry name" value="Class_I_Hydrophobin"/>
</dbReference>
<feature type="transmembrane region" description="Helical" evidence="16">
    <location>
        <begin position="77"/>
        <end position="97"/>
    </location>
</feature>
<keyword evidence="12 14" id="KW-0472">Membrane</keyword>
<evidence type="ECO:0000256" key="5">
    <source>
        <dbReference type="ARBA" id="ARBA00022448"/>
    </source>
</evidence>
<dbReference type="PANTHER" id="PTHR45939">
    <property type="entry name" value="PEROXISOMAL MEMBRANE PROTEIN PMP34-RELATED"/>
    <property type="match status" value="1"/>
</dbReference>
<dbReference type="Pfam" id="PF01185">
    <property type="entry name" value="Hydrophobin"/>
    <property type="match status" value="1"/>
</dbReference>
<evidence type="ECO:0000256" key="8">
    <source>
        <dbReference type="ARBA" id="ARBA00022692"/>
    </source>
</evidence>
<evidence type="ECO:0000256" key="3">
    <source>
        <dbReference type="ARBA" id="ARBA00006375"/>
    </source>
</evidence>
<gene>
    <name evidence="17" type="ORF">CVT26_013206</name>
</gene>
<proteinExistence type="inferred from homology"/>
<keyword evidence="8 14" id="KW-0812">Transmembrane</keyword>
<dbReference type="InterPro" id="IPR018108">
    <property type="entry name" value="MCP_transmembrane"/>
</dbReference>
<keyword evidence="11 16" id="KW-1133">Transmembrane helix</keyword>
<feature type="repeat" description="Solcar" evidence="14">
    <location>
        <begin position="116"/>
        <end position="211"/>
    </location>
</feature>
<evidence type="ECO:0000313" key="18">
    <source>
        <dbReference type="Proteomes" id="UP000284706"/>
    </source>
</evidence>
<keyword evidence="18" id="KW-1185">Reference proteome</keyword>
<evidence type="ECO:0000256" key="7">
    <source>
        <dbReference type="ARBA" id="ARBA00022525"/>
    </source>
</evidence>
<protein>
    <recommendedName>
        <fullName evidence="19">Hydrophobin</fullName>
    </recommendedName>
</protein>
<feature type="repeat" description="Solcar" evidence="14">
    <location>
        <begin position="5"/>
        <end position="96"/>
    </location>
</feature>
<dbReference type="AlphaFoldDB" id="A0A409VWI2"/>
<keyword evidence="13" id="KW-1015">Disulfide bond</keyword>
<evidence type="ECO:0000256" key="4">
    <source>
        <dbReference type="ARBA" id="ARBA00010446"/>
    </source>
</evidence>
<comment type="similarity">
    <text evidence="4">Belongs to the fungal hydrophobin family.</text>
</comment>
<keyword evidence="10" id="KW-0677">Repeat</keyword>
<name>A0A409VWI2_9AGAR</name>